<proteinExistence type="predicted"/>
<dbReference type="InterPro" id="IPR029261">
    <property type="entry name" value="Transposase_Znf"/>
</dbReference>
<evidence type="ECO:0000313" key="3">
    <source>
        <dbReference type="EMBL" id="MQW73316.1"/>
    </source>
</evidence>
<dbReference type="RefSeq" id="WP_127587117.1">
    <property type="nucleotide sequence ID" value="NZ_RPJX01000031.1"/>
</dbReference>
<organism evidence="3">
    <name type="scientific">Sinorhizobium medicae</name>
    <dbReference type="NCBI Taxonomy" id="110321"/>
    <lineage>
        <taxon>Bacteria</taxon>
        <taxon>Pseudomonadati</taxon>
        <taxon>Pseudomonadota</taxon>
        <taxon>Alphaproteobacteria</taxon>
        <taxon>Hyphomicrobiales</taxon>
        <taxon>Rhizobiaceae</taxon>
        <taxon>Sinorhizobium/Ensifer group</taxon>
        <taxon>Sinorhizobium</taxon>
    </lineage>
</organism>
<dbReference type="PANTHER" id="PTHR33498">
    <property type="entry name" value="TRANSPOSASE FOR INSERTION SEQUENCE ELEMENT IS1557"/>
    <property type="match status" value="1"/>
</dbReference>
<feature type="domain" description="Transposase IS204/IS1001/IS1096/IS1165 DDE" evidence="1">
    <location>
        <begin position="157"/>
        <end position="245"/>
    </location>
</feature>
<feature type="domain" description="Transposase IS204/IS1001/IS1096/IS1165 DDE" evidence="1">
    <location>
        <begin position="437"/>
        <end position="546"/>
    </location>
</feature>
<dbReference type="InterPro" id="IPR002560">
    <property type="entry name" value="Transposase_DDE"/>
</dbReference>
<evidence type="ECO:0000259" key="2">
    <source>
        <dbReference type="Pfam" id="PF14690"/>
    </source>
</evidence>
<dbReference type="InterPro" id="IPR047951">
    <property type="entry name" value="Transpos_ISL3"/>
</dbReference>
<dbReference type="Pfam" id="PF01610">
    <property type="entry name" value="DDE_Tnp_ISL3"/>
    <property type="match status" value="2"/>
</dbReference>
<feature type="domain" description="Transposase IS204/IS1001/IS1096/IS1165 zinc-finger" evidence="2">
    <location>
        <begin position="37"/>
        <end position="79"/>
    </location>
</feature>
<gene>
    <name evidence="3" type="ORF">GHJ91_30750</name>
</gene>
<dbReference type="Pfam" id="PF14690">
    <property type="entry name" value="Zn_ribbon_ISL3"/>
    <property type="match status" value="1"/>
</dbReference>
<sequence length="565" mass="63450">MRTKMKWSPGPGAKVLGVALTDDDGWAVSAAGPAFGICPDCGRRTRNRHGWSNRSLQDLPVQGKTVTVKLRLSRWRCAHQKCERQTFTDRLPTIASPYARRTSRVSEIVGLLGHSAGGRPGERLMRRLGMPVSDDTILRQLKRDAALVSCDATIRVVGIDDWSWRRSWRYGTMIVDLERRSVVDILEDRSVASVARWLEQHPSVEIVSRDRGGLYAQAAREGAPQARQVADRFHLMQNLRVAIEEQMSLGGRATGRALLPDKWIGSAQIDLLQDDPHVDARHRRRGRHAHRESRQAVFDTVHALNEEGLSCSEIARRTGYGRRSIAKWLTFETPPDRQKAALKPTSPLYFEAFLAACWTDGNRCGRHLFHDIRQRGYTGSFSNLERLLASWRRTERSVKDSASPAPIIPDQPPRDAVTPIRDPETGHVISPVVAAALCMKPRSTLTITQARRVDALKQGSPEFALMRSLGMRFRGIFRSRDPGKLDSWIDDAVNSGLVAIERFARVLHRDIGAVRNAVELPWSNGQAEGQINRLKTIKRAMYGRPGAALLRARMLPLINNHHHTK</sequence>
<comment type="caution">
    <text evidence="3">The sequence shown here is derived from an EMBL/GenBank/DDBJ whole genome shotgun (WGS) entry which is preliminary data.</text>
</comment>
<name>A0A6G1WUD4_9HYPH</name>
<dbReference type="PANTHER" id="PTHR33498:SF1">
    <property type="entry name" value="TRANSPOSASE FOR INSERTION SEQUENCE ELEMENT IS1557"/>
    <property type="match status" value="1"/>
</dbReference>
<reference evidence="3" key="1">
    <citation type="journal article" date="2013" name="Genome Biol.">
        <title>Comparative genomics of the core and accessory genomes of 48 Sinorhizobium strains comprising five genospecies.</title>
        <authorList>
            <person name="Sugawara M."/>
            <person name="Epstein B."/>
            <person name="Badgley B.D."/>
            <person name="Unno T."/>
            <person name="Xu L."/>
            <person name="Reese J."/>
            <person name="Gyaneshwar P."/>
            <person name="Denny R."/>
            <person name="Mudge J."/>
            <person name="Bharti A.K."/>
            <person name="Farmer A.D."/>
            <person name="May G.D."/>
            <person name="Woodward J.E."/>
            <person name="Medigue C."/>
            <person name="Vallenet D."/>
            <person name="Lajus A."/>
            <person name="Rouy Z."/>
            <person name="Martinez-Vaz B."/>
            <person name="Tiffin P."/>
            <person name="Young N.D."/>
            <person name="Sadowsky M.J."/>
        </authorList>
    </citation>
    <scope>NUCLEOTIDE SEQUENCE</scope>
    <source>
        <strain evidence="3">M1</strain>
    </source>
</reference>
<dbReference type="NCBIfam" id="NF033550">
    <property type="entry name" value="transpos_ISL3"/>
    <property type="match status" value="1"/>
</dbReference>
<evidence type="ECO:0000259" key="1">
    <source>
        <dbReference type="Pfam" id="PF01610"/>
    </source>
</evidence>
<dbReference type="EMBL" id="WISB01000203">
    <property type="protein sequence ID" value="MQW73316.1"/>
    <property type="molecule type" value="Genomic_DNA"/>
</dbReference>
<dbReference type="AlphaFoldDB" id="A0A6G1WUD4"/>
<protein>
    <submittedName>
        <fullName evidence="3">ISL3 family transposase</fullName>
    </submittedName>
</protein>
<accession>A0A6G1WUD4</accession>